<dbReference type="EMBL" id="CCXY01000416">
    <property type="protein sequence ID" value="CEG13807.1"/>
    <property type="molecule type" value="Genomic_DNA"/>
</dbReference>
<evidence type="ECO:0000259" key="3">
    <source>
        <dbReference type="Pfam" id="PF13439"/>
    </source>
</evidence>
<sequence length="414" mass="47530">MKICIMNYVYGETIRSGSEKYCKVIAEALKDRGHEVFVITTKPYKNLESLKVSATIIDGIKVYSIWPLLLNMPIYSKKIFNFGRVFTFLFGFFNPYIYYTVKKILKKESPDVIQTNDVIYLSLSVFRAAKLLNTPVVHTLHYYSLIHPLGSLLNLRGEVITRPSILDKIYAKLNEFIIGDSVKIVASVSKFCLNKHLEYGVFSDKKCVVIPNLFSFTIKEKLDGSNGIIKKYFDILYVGALATTKGMPTLIKAFKKIQNTNARLHIVGGGELKIETKSLMELGRNDNRITFYGRIQNDKIKEFYEMTDVTVVPSELYETFGRVIIESFIDGKPVIGSKIGAIPELIQEGYNGFLFEPRNAEQLKEILEYVILNQDKLKEMRENCINTAKKYSVENNIYKLEEIYKEAIKLNQRR</sequence>
<evidence type="ECO:0000256" key="1">
    <source>
        <dbReference type="SAM" id="Phobius"/>
    </source>
</evidence>
<keyword evidence="1" id="KW-0812">Transmembrane</keyword>
<feature type="domain" description="Glycosyltransferase subfamily 4-like N-terminal" evidence="3">
    <location>
        <begin position="16"/>
        <end position="212"/>
    </location>
</feature>
<dbReference type="AlphaFoldDB" id="A0A098ECU5"/>
<evidence type="ECO:0000259" key="2">
    <source>
        <dbReference type="Pfam" id="PF00534"/>
    </source>
</evidence>
<dbReference type="PANTHER" id="PTHR45947">
    <property type="entry name" value="SULFOQUINOVOSYL TRANSFERASE SQD2"/>
    <property type="match status" value="1"/>
</dbReference>
<organism evidence="4">
    <name type="scientific">groundwater metagenome</name>
    <dbReference type="NCBI Taxonomy" id="717931"/>
    <lineage>
        <taxon>unclassified sequences</taxon>
        <taxon>metagenomes</taxon>
        <taxon>ecological metagenomes</taxon>
    </lineage>
</organism>
<keyword evidence="4" id="KW-0808">Transferase</keyword>
<dbReference type="InterPro" id="IPR001296">
    <property type="entry name" value="Glyco_trans_1"/>
</dbReference>
<proteinExistence type="predicted"/>
<feature type="transmembrane region" description="Helical" evidence="1">
    <location>
        <begin position="79"/>
        <end position="99"/>
    </location>
</feature>
<keyword evidence="1" id="KW-0472">Membrane</keyword>
<dbReference type="SUPFAM" id="SSF53756">
    <property type="entry name" value="UDP-Glycosyltransferase/glycogen phosphorylase"/>
    <property type="match status" value="1"/>
</dbReference>
<protein>
    <submittedName>
        <fullName evidence="4">Putative Glycosyltransferase</fullName>
    </submittedName>
</protein>
<reference evidence="4" key="1">
    <citation type="submission" date="2014-09" db="EMBL/GenBank/DDBJ databases">
        <authorList>
            <person name="Probst J Alexander"/>
        </authorList>
    </citation>
    <scope>NUCLEOTIDE SEQUENCE</scope>
</reference>
<name>A0A098ECU5_9ZZZZ</name>
<evidence type="ECO:0000313" key="4">
    <source>
        <dbReference type="EMBL" id="CEG13807.1"/>
    </source>
</evidence>
<dbReference type="InterPro" id="IPR050194">
    <property type="entry name" value="Glycosyltransferase_grp1"/>
</dbReference>
<accession>A0A098ECU5</accession>
<dbReference type="Gene3D" id="3.40.50.2000">
    <property type="entry name" value="Glycogen Phosphorylase B"/>
    <property type="match status" value="2"/>
</dbReference>
<dbReference type="InterPro" id="IPR028098">
    <property type="entry name" value="Glyco_trans_4-like_N"/>
</dbReference>
<feature type="domain" description="Glycosyl transferase family 1" evidence="2">
    <location>
        <begin position="219"/>
        <end position="390"/>
    </location>
</feature>
<dbReference type="Pfam" id="PF13439">
    <property type="entry name" value="Glyco_transf_4"/>
    <property type="match status" value="1"/>
</dbReference>
<dbReference type="Pfam" id="PF00534">
    <property type="entry name" value="Glycos_transf_1"/>
    <property type="match status" value="1"/>
</dbReference>
<keyword evidence="1" id="KW-1133">Transmembrane helix</keyword>
<gene>
    <name evidence="4" type="ORF">MSIBF_A520005</name>
</gene>
<dbReference type="CDD" id="cd03823">
    <property type="entry name" value="GT4_ExpE7-like"/>
    <property type="match status" value="1"/>
</dbReference>
<dbReference type="GO" id="GO:0016757">
    <property type="term" value="F:glycosyltransferase activity"/>
    <property type="evidence" value="ECO:0007669"/>
    <property type="project" value="InterPro"/>
</dbReference>
<dbReference type="PANTHER" id="PTHR45947:SF3">
    <property type="entry name" value="SULFOQUINOVOSYL TRANSFERASE SQD2"/>
    <property type="match status" value="1"/>
</dbReference>